<evidence type="ECO:0000313" key="10">
    <source>
        <dbReference type="EMBL" id="ADP33440.1"/>
    </source>
</evidence>
<dbReference type="Gene3D" id="3.20.20.140">
    <property type="entry name" value="Metal-dependent hydrolases"/>
    <property type="match status" value="1"/>
</dbReference>
<evidence type="ECO:0000256" key="1">
    <source>
        <dbReference type="ARBA" id="ARBA00004970"/>
    </source>
</evidence>
<evidence type="ECO:0000256" key="7">
    <source>
        <dbReference type="ARBA" id="ARBA00049158"/>
    </source>
</evidence>
<dbReference type="SUPFAM" id="SSF89550">
    <property type="entry name" value="PHP domain-like"/>
    <property type="match status" value="1"/>
</dbReference>
<dbReference type="EC" id="3.1.3.15" evidence="3 8"/>
<dbReference type="InterPro" id="IPR016195">
    <property type="entry name" value="Pol/histidinol_Pase-like"/>
</dbReference>
<organism evidence="10 11">
    <name type="scientific">Bacillus atrophaeus (strain 1942)</name>
    <dbReference type="NCBI Taxonomy" id="720555"/>
    <lineage>
        <taxon>Bacteria</taxon>
        <taxon>Bacillati</taxon>
        <taxon>Bacillota</taxon>
        <taxon>Bacilli</taxon>
        <taxon>Bacillales</taxon>
        <taxon>Bacillaceae</taxon>
        <taxon>Bacillus</taxon>
    </lineage>
</organism>
<evidence type="ECO:0000256" key="3">
    <source>
        <dbReference type="ARBA" id="ARBA00013085"/>
    </source>
</evidence>
<comment type="pathway">
    <text evidence="1 8">Amino-acid biosynthesis; L-histidine biosynthesis; L-histidine from 5-phospho-alpha-D-ribose 1-diphosphate: step 8/9.</text>
</comment>
<evidence type="ECO:0000259" key="9">
    <source>
        <dbReference type="Pfam" id="PF02811"/>
    </source>
</evidence>
<keyword evidence="6 8" id="KW-0368">Histidine biosynthesis</keyword>
<keyword evidence="5 8" id="KW-0378">Hydrolase</keyword>
<gene>
    <name evidence="10" type="ordered locus">BATR1942_12545</name>
</gene>
<dbReference type="Proteomes" id="UP000006867">
    <property type="component" value="Chromosome"/>
</dbReference>
<feature type="domain" description="PHP" evidence="9">
    <location>
        <begin position="5"/>
        <end position="218"/>
    </location>
</feature>
<keyword evidence="11" id="KW-1185">Reference proteome</keyword>
<evidence type="ECO:0000256" key="2">
    <source>
        <dbReference type="ARBA" id="ARBA00009152"/>
    </source>
</evidence>
<dbReference type="CDD" id="cd12110">
    <property type="entry name" value="PHP_HisPPase_Hisj_like"/>
    <property type="match status" value="1"/>
</dbReference>
<protein>
    <recommendedName>
        <fullName evidence="3 8">Histidinol-phosphatase</fullName>
        <shortName evidence="8">HolPase</shortName>
        <ecNumber evidence="3 8">3.1.3.15</ecNumber>
    </recommendedName>
</protein>
<comment type="catalytic activity">
    <reaction evidence="7 8">
        <text>L-histidinol phosphate + H2O = L-histidinol + phosphate</text>
        <dbReference type="Rhea" id="RHEA:14465"/>
        <dbReference type="ChEBI" id="CHEBI:15377"/>
        <dbReference type="ChEBI" id="CHEBI:43474"/>
        <dbReference type="ChEBI" id="CHEBI:57699"/>
        <dbReference type="ChEBI" id="CHEBI:57980"/>
        <dbReference type="EC" id="3.1.3.15"/>
    </reaction>
</comment>
<accession>A0ABM5LZS6</accession>
<evidence type="ECO:0000256" key="5">
    <source>
        <dbReference type="ARBA" id="ARBA00022801"/>
    </source>
</evidence>
<dbReference type="Pfam" id="PF02811">
    <property type="entry name" value="PHP"/>
    <property type="match status" value="1"/>
</dbReference>
<dbReference type="GO" id="GO:0004401">
    <property type="term" value="F:histidinol-phosphatase activity"/>
    <property type="evidence" value="ECO:0007669"/>
    <property type="project" value="UniProtKB-EC"/>
</dbReference>
<reference evidence="10 11" key="1">
    <citation type="journal article" date="2011" name="Front. Microbiol.">
        <title>Genomic signatures of strain selection and enhancement in Bacillus atrophaeus var. globigii, a historical biowarfare simulant.</title>
        <authorList>
            <person name="Gibbons H.S."/>
            <person name="Broomall S.M."/>
            <person name="McNew L.A."/>
            <person name="Daligault H."/>
            <person name="Chapman C."/>
            <person name="Bruce D."/>
            <person name="Karavis M."/>
            <person name="Krepps M."/>
            <person name="McGregor P.A."/>
            <person name="Hong C."/>
            <person name="Park K.H."/>
            <person name="Akmal A."/>
            <person name="Feldman A."/>
            <person name="Lin J.S."/>
            <person name="Chang W.E."/>
            <person name="Higgs B.W."/>
            <person name="Demirev P."/>
            <person name="Lindquist J."/>
            <person name="Liem A."/>
            <person name="Fochler E."/>
            <person name="Read T.D."/>
            <person name="Tapia R."/>
            <person name="Johnson S."/>
            <person name="Bishop-Lilly K.A."/>
            <person name="Detter C."/>
            <person name="Han C."/>
            <person name="Sozhamannan S."/>
            <person name="Rosenzweig C.N."/>
            <person name="Skowronski E.W."/>
        </authorList>
    </citation>
    <scope>NUCLEOTIDE SEQUENCE [LARGE SCALE GENOMIC DNA]</scope>
    <source>
        <strain evidence="10 11">1942</strain>
    </source>
</reference>
<dbReference type="PANTHER" id="PTHR21039">
    <property type="entry name" value="HISTIDINOL PHOSPHATASE-RELATED"/>
    <property type="match status" value="1"/>
</dbReference>
<evidence type="ECO:0000256" key="4">
    <source>
        <dbReference type="ARBA" id="ARBA00022605"/>
    </source>
</evidence>
<keyword evidence="4 8" id="KW-0028">Amino-acid biosynthesis</keyword>
<dbReference type="RefSeq" id="WP_003325066.1">
    <property type="nucleotide sequence ID" value="NC_014639.1"/>
</dbReference>
<evidence type="ECO:0000256" key="8">
    <source>
        <dbReference type="RuleBase" id="RU366003"/>
    </source>
</evidence>
<proteinExistence type="inferred from homology"/>
<name>A0ABM5LZS6_BACA1</name>
<dbReference type="EMBL" id="CP002207">
    <property type="protein sequence ID" value="ADP33440.1"/>
    <property type="molecule type" value="Genomic_DNA"/>
</dbReference>
<dbReference type="NCBIfam" id="NF005996">
    <property type="entry name" value="PRK08123.1"/>
    <property type="match status" value="1"/>
</dbReference>
<comment type="similarity">
    <text evidence="2 8">Belongs to the PHP hydrolase family. HisK subfamily.</text>
</comment>
<evidence type="ECO:0000313" key="11">
    <source>
        <dbReference type="Proteomes" id="UP000006867"/>
    </source>
</evidence>
<dbReference type="NCBIfam" id="TIGR01856">
    <property type="entry name" value="hisJ_fam"/>
    <property type="match status" value="1"/>
</dbReference>
<dbReference type="InterPro" id="IPR004013">
    <property type="entry name" value="PHP_dom"/>
</dbReference>
<evidence type="ECO:0000256" key="6">
    <source>
        <dbReference type="ARBA" id="ARBA00023102"/>
    </source>
</evidence>
<dbReference type="PANTHER" id="PTHR21039:SF0">
    <property type="entry name" value="HISTIDINOL-PHOSPHATASE"/>
    <property type="match status" value="1"/>
</dbReference>
<sequence>MLKRDGHIHTPFCPHGSKDAFTLYIEEAIKKGFQSITFTEHAPLPPSFTDPTPLQDSAMTHASLERYLNELPGLKKEYSGQIDILTGLEVDYISGYEHEIKSFLDTYGPSLDDSILSVHFLPAGSSFLCLDYDEHTFKELIAVYGSVENVYEQYYNEIYSSIVASIGPFKPRRIGHLTLVKKFAKLFPYEMSATVRKLVSRCLDAIKANGMELDFNTAGLRKAYAGEIYLEEWMIVAAKQKKIPLVYGSDAHQAQDIGYSYESYRSAAR</sequence>
<dbReference type="InterPro" id="IPR010140">
    <property type="entry name" value="Histidinol_P_phosphatase_HisJ"/>
</dbReference>